<sequence>MSAQAPSYRKLTVKQFPRVTSQRENVDGKYWKKFQAPVLVKEYGTVNAIAFSPAAPHDFAVAASARVQMYGGRTRVVQRTVSRFKEPVHAVDYRADGRLLVAGDGEGLVQVFDANSRAILRTLRGHTRPVHVTRFASNNTQVLTCSDDRSVRLWDLPSEQVVVQFDEHQDYVRAGRFSTDNPSLFITASYDHTVRLWDARSSQCAMVMQHGQPVEDVIAFPGGGLIVSAGGPTLKLWDLLAGGRLTQAIGNHQKTVTSLAFAMDATRLVTGSLDQHVKIYDPQTWQVVHTVRQPAPVLSIGMSPNDSVLAVGMSSGMLALRTRRAGAEDATRREERAEVLQQGAYRFFSRGVGHELAQDDFVVEARRVKKLAAYDKYLRSFQYGNALDAALSGRHQATIVVSLLQELIHRGGLKMALSRRDDVALEPLLRFLCKTLPRPRYTSILMHVAERVLDIYEPVLTESPLTAGLLSKLKVAVHQEVRQQQELVRLMGSLEMVLSVASLSAASAIAGGAGAAEHDADADSAPAAPPALTPTPSKASA</sequence>
<dbReference type="PROSITE" id="PS00678">
    <property type="entry name" value="WD_REPEATS_1"/>
    <property type="match status" value="1"/>
</dbReference>
<dbReference type="PRINTS" id="PR00320">
    <property type="entry name" value="GPROTEINBRPT"/>
</dbReference>
<evidence type="ECO:0000259" key="8">
    <source>
        <dbReference type="Pfam" id="PF09384"/>
    </source>
</evidence>
<evidence type="ECO:0000256" key="6">
    <source>
        <dbReference type="PROSITE-ProRule" id="PRU00221"/>
    </source>
</evidence>
<keyword evidence="5" id="KW-0539">Nucleus</keyword>
<evidence type="ECO:0000256" key="7">
    <source>
        <dbReference type="SAM" id="MobiDB-lite"/>
    </source>
</evidence>
<dbReference type="GO" id="GO:0006364">
    <property type="term" value="P:rRNA processing"/>
    <property type="evidence" value="ECO:0007669"/>
    <property type="project" value="UniProtKB-KW"/>
</dbReference>
<evidence type="ECO:0000313" key="10">
    <source>
        <dbReference type="Proteomes" id="UP000271241"/>
    </source>
</evidence>
<feature type="repeat" description="WD" evidence="6">
    <location>
        <begin position="165"/>
        <end position="207"/>
    </location>
</feature>
<dbReference type="STRING" id="78915.A0A4P9XLC1"/>
<dbReference type="PANTHER" id="PTHR19924">
    <property type="entry name" value="UTP15 U3 SMALL NUCLEOLAR RNA-ASSOCIATED PROTEIN 15 FAMILY MEMBER"/>
    <property type="match status" value="1"/>
</dbReference>
<keyword evidence="2" id="KW-0698">rRNA processing</keyword>
<reference evidence="10" key="1">
    <citation type="journal article" date="2018" name="Nat. Microbiol.">
        <title>Leveraging single-cell genomics to expand the fungal tree of life.</title>
        <authorList>
            <person name="Ahrendt S.R."/>
            <person name="Quandt C.A."/>
            <person name="Ciobanu D."/>
            <person name="Clum A."/>
            <person name="Salamov A."/>
            <person name="Andreopoulos B."/>
            <person name="Cheng J.F."/>
            <person name="Woyke T."/>
            <person name="Pelin A."/>
            <person name="Henrissat B."/>
            <person name="Reynolds N.K."/>
            <person name="Benny G.L."/>
            <person name="Smith M.E."/>
            <person name="James T.Y."/>
            <person name="Grigoriev I.V."/>
        </authorList>
    </citation>
    <scope>NUCLEOTIDE SEQUENCE [LARGE SCALE GENOMIC DNA]</scope>
    <source>
        <strain evidence="10">RSA 1356</strain>
    </source>
</reference>
<dbReference type="PROSITE" id="PS50294">
    <property type="entry name" value="WD_REPEATS_REGION"/>
    <property type="match status" value="3"/>
</dbReference>
<dbReference type="AlphaFoldDB" id="A0A4P9XLC1"/>
<dbReference type="CDD" id="cd00200">
    <property type="entry name" value="WD40"/>
    <property type="match status" value="1"/>
</dbReference>
<dbReference type="PROSITE" id="PS50082">
    <property type="entry name" value="WD_REPEATS_2"/>
    <property type="match status" value="3"/>
</dbReference>
<keyword evidence="4" id="KW-0677">Repeat</keyword>
<evidence type="ECO:0000256" key="4">
    <source>
        <dbReference type="ARBA" id="ARBA00022737"/>
    </source>
</evidence>
<evidence type="ECO:0000256" key="5">
    <source>
        <dbReference type="ARBA" id="ARBA00023242"/>
    </source>
</evidence>
<dbReference type="Pfam" id="PF00400">
    <property type="entry name" value="WD40"/>
    <property type="match status" value="3"/>
</dbReference>
<feature type="domain" description="U3 small nucleolar RNA-associated protein 15 C-terminal" evidence="8">
    <location>
        <begin position="357"/>
        <end position="496"/>
    </location>
</feature>
<feature type="repeat" description="WD" evidence="6">
    <location>
        <begin position="123"/>
        <end position="164"/>
    </location>
</feature>
<feature type="repeat" description="WD" evidence="6">
    <location>
        <begin position="249"/>
        <end position="290"/>
    </location>
</feature>
<dbReference type="SUPFAM" id="SSF50978">
    <property type="entry name" value="WD40 repeat-like"/>
    <property type="match status" value="1"/>
</dbReference>
<dbReference type="InterPro" id="IPR020472">
    <property type="entry name" value="WD40_PAC1"/>
</dbReference>
<keyword evidence="3 6" id="KW-0853">WD repeat</keyword>
<dbReference type="EMBL" id="KZ992851">
    <property type="protein sequence ID" value="RKP06605.1"/>
    <property type="molecule type" value="Genomic_DNA"/>
</dbReference>
<evidence type="ECO:0000313" key="9">
    <source>
        <dbReference type="EMBL" id="RKP06605.1"/>
    </source>
</evidence>
<dbReference type="SMART" id="SM00320">
    <property type="entry name" value="WD40"/>
    <property type="match status" value="6"/>
</dbReference>
<dbReference type="Proteomes" id="UP000271241">
    <property type="component" value="Unassembled WGS sequence"/>
</dbReference>
<proteinExistence type="predicted"/>
<dbReference type="PANTHER" id="PTHR19924:SF26">
    <property type="entry name" value="U3 SMALL NUCLEOLAR RNA-ASSOCIATED PROTEIN 15 HOMOLOG"/>
    <property type="match status" value="1"/>
</dbReference>
<evidence type="ECO:0000256" key="2">
    <source>
        <dbReference type="ARBA" id="ARBA00022552"/>
    </source>
</evidence>
<evidence type="ECO:0000256" key="1">
    <source>
        <dbReference type="ARBA" id="ARBA00004604"/>
    </source>
</evidence>
<dbReference type="InterPro" id="IPR001680">
    <property type="entry name" value="WD40_rpt"/>
</dbReference>
<feature type="region of interest" description="Disordered" evidence="7">
    <location>
        <begin position="515"/>
        <end position="541"/>
    </location>
</feature>
<keyword evidence="10" id="KW-1185">Reference proteome</keyword>
<dbReference type="Gene3D" id="2.130.10.10">
    <property type="entry name" value="YVTN repeat-like/Quinoprotein amine dehydrogenase"/>
    <property type="match status" value="2"/>
</dbReference>
<name>A0A4P9XLC1_9FUNG</name>
<dbReference type="GO" id="GO:0005730">
    <property type="term" value="C:nucleolus"/>
    <property type="evidence" value="ECO:0007669"/>
    <property type="project" value="UniProtKB-SubCell"/>
</dbReference>
<comment type="subcellular location">
    <subcellularLocation>
        <location evidence="1">Nucleus</location>
        <location evidence="1">Nucleolus</location>
    </subcellularLocation>
</comment>
<dbReference type="InterPro" id="IPR018983">
    <property type="entry name" value="U3_snoRNA-assocProt_15_C"/>
</dbReference>
<dbReference type="GO" id="GO:0045943">
    <property type="term" value="P:positive regulation of transcription by RNA polymerase I"/>
    <property type="evidence" value="ECO:0007669"/>
    <property type="project" value="TreeGrafter"/>
</dbReference>
<gene>
    <name evidence="9" type="ORF">THASP1DRAFT_31580</name>
</gene>
<dbReference type="Pfam" id="PF09384">
    <property type="entry name" value="UTP15_C"/>
    <property type="match status" value="1"/>
</dbReference>
<protein>
    <submittedName>
        <fullName evidence="9">Putative U3 small nucleolar RNA-associated protein</fullName>
    </submittedName>
</protein>
<dbReference type="InterPro" id="IPR019775">
    <property type="entry name" value="WD40_repeat_CS"/>
</dbReference>
<dbReference type="OrthoDB" id="431715at2759"/>
<evidence type="ECO:0000256" key="3">
    <source>
        <dbReference type="ARBA" id="ARBA00022574"/>
    </source>
</evidence>
<dbReference type="InterPro" id="IPR015943">
    <property type="entry name" value="WD40/YVTN_repeat-like_dom_sf"/>
</dbReference>
<organism evidence="9 10">
    <name type="scientific">Thamnocephalis sphaerospora</name>
    <dbReference type="NCBI Taxonomy" id="78915"/>
    <lineage>
        <taxon>Eukaryota</taxon>
        <taxon>Fungi</taxon>
        <taxon>Fungi incertae sedis</taxon>
        <taxon>Zoopagomycota</taxon>
        <taxon>Zoopagomycotina</taxon>
        <taxon>Zoopagomycetes</taxon>
        <taxon>Zoopagales</taxon>
        <taxon>Sigmoideomycetaceae</taxon>
        <taxon>Thamnocephalis</taxon>
    </lineage>
</organism>
<dbReference type="InterPro" id="IPR036322">
    <property type="entry name" value="WD40_repeat_dom_sf"/>
</dbReference>
<accession>A0A4P9XLC1</accession>